<name>A0A1F5NTU4_9BACT</name>
<keyword evidence="1" id="KW-0472">Membrane</keyword>
<feature type="transmembrane region" description="Helical" evidence="1">
    <location>
        <begin position="91"/>
        <end position="107"/>
    </location>
</feature>
<reference evidence="2 3" key="1">
    <citation type="journal article" date="2016" name="Nat. Commun.">
        <title>Thousands of microbial genomes shed light on interconnected biogeochemical processes in an aquifer system.</title>
        <authorList>
            <person name="Anantharaman K."/>
            <person name="Brown C.T."/>
            <person name="Hug L.A."/>
            <person name="Sharon I."/>
            <person name="Castelle C.J."/>
            <person name="Probst A.J."/>
            <person name="Thomas B.C."/>
            <person name="Singh A."/>
            <person name="Wilkins M.J."/>
            <person name="Karaoz U."/>
            <person name="Brodie E.L."/>
            <person name="Williams K.H."/>
            <person name="Hubbard S.S."/>
            <person name="Banfield J.F."/>
        </authorList>
    </citation>
    <scope>NUCLEOTIDE SEQUENCE [LARGE SCALE GENOMIC DNA]</scope>
</reference>
<comment type="caution">
    <text evidence="2">The sequence shown here is derived from an EMBL/GenBank/DDBJ whole genome shotgun (WGS) entry which is preliminary data.</text>
</comment>
<sequence length="132" mass="14613">MILWYNGSVNTLAAKSYLLIADIVFGASLASMIFLLMAVSPESGFVVLLSFYSILFLLVFTTAMLAGYYIRQSLGNREFALQDLHVSARQGLWLAILVTISFVLLALEMFSTMPVALLTLALVFLESYLTLK</sequence>
<accession>A0A1F5NTU4</accession>
<feature type="transmembrane region" description="Helical" evidence="1">
    <location>
        <begin position="17"/>
        <end position="39"/>
    </location>
</feature>
<dbReference type="EMBL" id="MFEL01000010">
    <property type="protein sequence ID" value="OGE81091.1"/>
    <property type="molecule type" value="Genomic_DNA"/>
</dbReference>
<evidence type="ECO:0000313" key="2">
    <source>
        <dbReference type="EMBL" id="OGE81091.1"/>
    </source>
</evidence>
<organism evidence="2 3">
    <name type="scientific">Candidatus Doudnabacteria bacterium RIFCSPHIGHO2_01_FULL_46_24</name>
    <dbReference type="NCBI Taxonomy" id="1817825"/>
    <lineage>
        <taxon>Bacteria</taxon>
        <taxon>Candidatus Doudnaibacteriota</taxon>
    </lineage>
</organism>
<dbReference type="AlphaFoldDB" id="A0A1F5NTU4"/>
<evidence type="ECO:0008006" key="4">
    <source>
        <dbReference type="Google" id="ProtNLM"/>
    </source>
</evidence>
<keyword evidence="1" id="KW-1133">Transmembrane helix</keyword>
<feature type="transmembrane region" description="Helical" evidence="1">
    <location>
        <begin position="45"/>
        <end position="70"/>
    </location>
</feature>
<gene>
    <name evidence="2" type="ORF">A2720_00945</name>
</gene>
<evidence type="ECO:0000256" key="1">
    <source>
        <dbReference type="SAM" id="Phobius"/>
    </source>
</evidence>
<proteinExistence type="predicted"/>
<keyword evidence="1" id="KW-0812">Transmembrane</keyword>
<protein>
    <recommendedName>
        <fullName evidence="4">Integral membrane protein</fullName>
    </recommendedName>
</protein>
<dbReference type="Proteomes" id="UP000178892">
    <property type="component" value="Unassembled WGS sequence"/>
</dbReference>
<dbReference type="STRING" id="1817825.A2720_00945"/>
<evidence type="ECO:0000313" key="3">
    <source>
        <dbReference type="Proteomes" id="UP000178892"/>
    </source>
</evidence>